<comment type="caution">
    <text evidence="1">The sequence shown here is derived from an EMBL/GenBank/DDBJ whole genome shotgun (WGS) entry which is preliminary data.</text>
</comment>
<evidence type="ECO:0000313" key="2">
    <source>
        <dbReference type="Proteomes" id="UP000794436"/>
    </source>
</evidence>
<dbReference type="EMBL" id="SPLM01000037">
    <property type="protein sequence ID" value="TMW65377.1"/>
    <property type="molecule type" value="Genomic_DNA"/>
</dbReference>
<evidence type="ECO:0000313" key="1">
    <source>
        <dbReference type="EMBL" id="TMW65377.1"/>
    </source>
</evidence>
<sequence>MPSQIQDFSRLHSMKIYNSTIFEWNAAAALTNTHHPVFSGFVAVRVNMSNAQLPPGLMSSDFPQSLGSIEFIETNLASLPENLDSSWPVGMVLGFESCQFSQLPPVLLRVAPSQLSFAGNLFTTFPFEAFAIPGLIYLNFDSNPIATLRPEPYRNVGIGSVRDLYPMDTTISSLPRWIDRLFQLVDEYEPLQFHNTPFCDDVLEIQHGGQSGFPATETPETELSVVMKDMVMLGSSVSCVYYEVDYPLALEDTWHT</sequence>
<protein>
    <submittedName>
        <fullName evidence="1">Uncharacterized protein</fullName>
    </submittedName>
</protein>
<reference evidence="1" key="1">
    <citation type="submission" date="2019-03" db="EMBL/GenBank/DDBJ databases">
        <title>Long read genome sequence of the mycoparasitic Pythium oligandrum ATCC 38472 isolated from sugarbeet rhizosphere.</title>
        <authorList>
            <person name="Gaulin E."/>
        </authorList>
    </citation>
    <scope>NUCLEOTIDE SEQUENCE</scope>
    <source>
        <strain evidence="1">ATCC 38472_TT</strain>
    </source>
</reference>
<dbReference type="Gene3D" id="3.80.10.10">
    <property type="entry name" value="Ribonuclease Inhibitor"/>
    <property type="match status" value="1"/>
</dbReference>
<keyword evidence="2" id="KW-1185">Reference proteome</keyword>
<proteinExistence type="predicted"/>
<name>A0A8K1CKX8_PYTOL</name>
<accession>A0A8K1CKX8</accession>
<organism evidence="1 2">
    <name type="scientific">Pythium oligandrum</name>
    <name type="common">Mycoparasitic fungus</name>
    <dbReference type="NCBI Taxonomy" id="41045"/>
    <lineage>
        <taxon>Eukaryota</taxon>
        <taxon>Sar</taxon>
        <taxon>Stramenopiles</taxon>
        <taxon>Oomycota</taxon>
        <taxon>Peronosporomycetes</taxon>
        <taxon>Pythiales</taxon>
        <taxon>Pythiaceae</taxon>
        <taxon>Pythium</taxon>
    </lineage>
</organism>
<dbReference type="Proteomes" id="UP000794436">
    <property type="component" value="Unassembled WGS sequence"/>
</dbReference>
<dbReference type="InterPro" id="IPR032675">
    <property type="entry name" value="LRR_dom_sf"/>
</dbReference>
<dbReference type="AlphaFoldDB" id="A0A8K1CKX8"/>
<dbReference type="OrthoDB" id="125370at2759"/>
<gene>
    <name evidence="1" type="ORF">Poli38472_008019</name>
</gene>
<dbReference type="SUPFAM" id="SSF52058">
    <property type="entry name" value="L domain-like"/>
    <property type="match status" value="1"/>
</dbReference>